<dbReference type="EMBL" id="VSSS01000014">
    <property type="protein sequence ID" value="TYL97920.1"/>
    <property type="molecule type" value="Genomic_DNA"/>
</dbReference>
<keyword evidence="2" id="KW-1185">Reference proteome</keyword>
<protein>
    <submittedName>
        <fullName evidence="1">Uncharacterized protein</fullName>
    </submittedName>
</protein>
<gene>
    <name evidence="1" type="ORF">FXB40_07565</name>
</gene>
<reference evidence="1 2" key="1">
    <citation type="submission" date="2019-08" db="EMBL/GenBank/DDBJ databases">
        <title>Bradyrhizobium hipponensis sp. nov., a rhizobium isolated from a Lupinus angustifolius root nodule in Tunisia.</title>
        <authorList>
            <person name="Off K."/>
            <person name="Rejili M."/>
            <person name="Mars M."/>
            <person name="Brachmann A."/>
            <person name="Marin M."/>
        </authorList>
    </citation>
    <scope>NUCLEOTIDE SEQUENCE [LARGE SCALE GENOMIC DNA]</scope>
    <source>
        <strain evidence="1 2">CTAW71</strain>
    </source>
</reference>
<dbReference type="OrthoDB" id="8237006at2"/>
<comment type="caution">
    <text evidence="1">The sequence shown here is derived from an EMBL/GenBank/DDBJ whole genome shotgun (WGS) entry which is preliminary data.</text>
</comment>
<evidence type="ECO:0000313" key="2">
    <source>
        <dbReference type="Proteomes" id="UP000324758"/>
    </source>
</evidence>
<dbReference type="Proteomes" id="UP000324758">
    <property type="component" value="Unassembled WGS sequence"/>
</dbReference>
<sequence length="186" mass="19553">MAARPARTAARVTVAVIAGPNSALVATSEQLGRWWCLTPLALWSTVSVRSTDPDEILRGVASVLARHDAHRLILIAEGQAARAALELVLQGAIDCAGLLAIAVSRTALSFRIVPTAAAIRLVVRGEDREDTPVDLISELRAADIDTRIIGFASGAANDVRAAASAAETFVQELVANATRPIRPYGV</sequence>
<accession>A0A5D3KKV4</accession>
<organism evidence="1 2">
    <name type="scientific">Bradyrhizobium rifense</name>
    <dbReference type="NCBI Taxonomy" id="515499"/>
    <lineage>
        <taxon>Bacteria</taxon>
        <taxon>Pseudomonadati</taxon>
        <taxon>Pseudomonadota</taxon>
        <taxon>Alphaproteobacteria</taxon>
        <taxon>Hyphomicrobiales</taxon>
        <taxon>Nitrobacteraceae</taxon>
        <taxon>Bradyrhizobium</taxon>
    </lineage>
</organism>
<evidence type="ECO:0000313" key="1">
    <source>
        <dbReference type="EMBL" id="TYL97920.1"/>
    </source>
</evidence>
<dbReference type="AlphaFoldDB" id="A0A5D3KKV4"/>
<proteinExistence type="predicted"/>
<name>A0A5D3KKV4_9BRAD</name>